<keyword evidence="18" id="KW-1185">Reference proteome</keyword>
<feature type="transmembrane region" description="Helical" evidence="14">
    <location>
        <begin position="7"/>
        <end position="29"/>
    </location>
</feature>
<keyword evidence="6" id="KW-0808">Transferase</keyword>
<dbReference type="GO" id="GO:0000155">
    <property type="term" value="F:phosphorelay sensor kinase activity"/>
    <property type="evidence" value="ECO:0007669"/>
    <property type="project" value="InterPro"/>
</dbReference>
<evidence type="ECO:0000256" key="8">
    <source>
        <dbReference type="ARBA" id="ARBA00022741"/>
    </source>
</evidence>
<feature type="domain" description="Histidine kinase" evidence="15">
    <location>
        <begin position="267"/>
        <end position="489"/>
    </location>
</feature>
<keyword evidence="8" id="KW-0547">Nucleotide-binding</keyword>
<evidence type="ECO:0000256" key="14">
    <source>
        <dbReference type="SAM" id="Phobius"/>
    </source>
</evidence>
<feature type="domain" description="HAMP" evidence="16">
    <location>
        <begin position="200"/>
        <end position="252"/>
    </location>
</feature>
<dbReference type="AlphaFoldDB" id="A0A3Q8X6V2"/>
<evidence type="ECO:0000256" key="5">
    <source>
        <dbReference type="ARBA" id="ARBA00022553"/>
    </source>
</evidence>
<evidence type="ECO:0000256" key="2">
    <source>
        <dbReference type="ARBA" id="ARBA00004651"/>
    </source>
</evidence>
<dbReference type="GO" id="GO:0005886">
    <property type="term" value="C:plasma membrane"/>
    <property type="evidence" value="ECO:0007669"/>
    <property type="project" value="UniProtKB-SubCell"/>
</dbReference>
<dbReference type="PANTHER" id="PTHR45528:SF1">
    <property type="entry name" value="SENSOR HISTIDINE KINASE CPXA"/>
    <property type="match status" value="1"/>
</dbReference>
<dbReference type="InterPro" id="IPR005467">
    <property type="entry name" value="His_kinase_dom"/>
</dbReference>
<dbReference type="Gene3D" id="3.30.565.10">
    <property type="entry name" value="Histidine kinase-like ATPase, C-terminal domain"/>
    <property type="match status" value="1"/>
</dbReference>
<dbReference type="Pfam" id="PF00512">
    <property type="entry name" value="HisKA"/>
    <property type="match status" value="1"/>
</dbReference>
<dbReference type="SUPFAM" id="SSF47384">
    <property type="entry name" value="Homodimeric domain of signal transducing histidine kinase"/>
    <property type="match status" value="1"/>
</dbReference>
<evidence type="ECO:0000256" key="3">
    <source>
        <dbReference type="ARBA" id="ARBA00012438"/>
    </source>
</evidence>
<dbReference type="InterPro" id="IPR003660">
    <property type="entry name" value="HAMP_dom"/>
</dbReference>
<dbReference type="GO" id="GO:0005524">
    <property type="term" value="F:ATP binding"/>
    <property type="evidence" value="ECO:0007669"/>
    <property type="project" value="UniProtKB-KW"/>
</dbReference>
<keyword evidence="5" id="KW-0597">Phosphoprotein</keyword>
<dbReference type="InterPro" id="IPR003661">
    <property type="entry name" value="HisK_dim/P_dom"/>
</dbReference>
<dbReference type="FunFam" id="3.30.565.10:FF:000006">
    <property type="entry name" value="Sensor histidine kinase WalK"/>
    <property type="match status" value="1"/>
</dbReference>
<dbReference type="RefSeq" id="WP_126017392.1">
    <property type="nucleotide sequence ID" value="NZ_CP034437.1"/>
</dbReference>
<keyword evidence="13 14" id="KW-0472">Membrane</keyword>
<evidence type="ECO:0000259" key="16">
    <source>
        <dbReference type="PROSITE" id="PS50885"/>
    </source>
</evidence>
<evidence type="ECO:0000256" key="4">
    <source>
        <dbReference type="ARBA" id="ARBA00022475"/>
    </source>
</evidence>
<dbReference type="SUPFAM" id="SSF158472">
    <property type="entry name" value="HAMP domain-like"/>
    <property type="match status" value="1"/>
</dbReference>
<dbReference type="PRINTS" id="PR00344">
    <property type="entry name" value="BCTRLSENSOR"/>
</dbReference>
<dbReference type="SUPFAM" id="SSF55874">
    <property type="entry name" value="ATPase domain of HSP90 chaperone/DNA topoisomerase II/histidine kinase"/>
    <property type="match status" value="1"/>
</dbReference>
<evidence type="ECO:0000256" key="10">
    <source>
        <dbReference type="ARBA" id="ARBA00022840"/>
    </source>
</evidence>
<dbReference type="EC" id="2.7.13.3" evidence="3"/>
<evidence type="ECO:0000259" key="15">
    <source>
        <dbReference type="PROSITE" id="PS50109"/>
    </source>
</evidence>
<evidence type="ECO:0000256" key="6">
    <source>
        <dbReference type="ARBA" id="ARBA00022679"/>
    </source>
</evidence>
<dbReference type="OrthoDB" id="335833at2"/>
<evidence type="ECO:0000256" key="11">
    <source>
        <dbReference type="ARBA" id="ARBA00022989"/>
    </source>
</evidence>
<dbReference type="Gene3D" id="1.10.287.130">
    <property type="match status" value="1"/>
</dbReference>
<evidence type="ECO:0000256" key="12">
    <source>
        <dbReference type="ARBA" id="ARBA00023012"/>
    </source>
</evidence>
<dbReference type="Gene3D" id="6.10.340.10">
    <property type="match status" value="1"/>
</dbReference>
<proteinExistence type="predicted"/>
<evidence type="ECO:0000256" key="9">
    <source>
        <dbReference type="ARBA" id="ARBA00022777"/>
    </source>
</evidence>
<evidence type="ECO:0000256" key="7">
    <source>
        <dbReference type="ARBA" id="ARBA00022692"/>
    </source>
</evidence>
<dbReference type="CDD" id="cd00075">
    <property type="entry name" value="HATPase"/>
    <property type="match status" value="1"/>
</dbReference>
<gene>
    <name evidence="17" type="ORF">EJC50_19900</name>
</gene>
<evidence type="ECO:0000256" key="13">
    <source>
        <dbReference type="ARBA" id="ARBA00023136"/>
    </source>
</evidence>
<keyword evidence="11 14" id="KW-1133">Transmembrane helix</keyword>
<dbReference type="PROSITE" id="PS50885">
    <property type="entry name" value="HAMP"/>
    <property type="match status" value="1"/>
</dbReference>
<dbReference type="Pfam" id="PF02518">
    <property type="entry name" value="HATPase_c"/>
    <property type="match status" value="1"/>
</dbReference>
<feature type="transmembrane region" description="Helical" evidence="14">
    <location>
        <begin position="175"/>
        <end position="195"/>
    </location>
</feature>
<dbReference type="FunFam" id="1.10.287.130:FF:000001">
    <property type="entry name" value="Two-component sensor histidine kinase"/>
    <property type="match status" value="1"/>
</dbReference>
<dbReference type="InterPro" id="IPR004358">
    <property type="entry name" value="Sig_transdc_His_kin-like_C"/>
</dbReference>
<dbReference type="InterPro" id="IPR003594">
    <property type="entry name" value="HATPase_dom"/>
</dbReference>
<dbReference type="CDD" id="cd00082">
    <property type="entry name" value="HisKA"/>
    <property type="match status" value="1"/>
</dbReference>
<dbReference type="PROSITE" id="PS50109">
    <property type="entry name" value="HIS_KIN"/>
    <property type="match status" value="1"/>
</dbReference>
<dbReference type="InterPro" id="IPR036097">
    <property type="entry name" value="HisK_dim/P_sf"/>
</dbReference>
<accession>A0A3Q8X6V2</accession>
<protein>
    <recommendedName>
        <fullName evidence="3">histidine kinase</fullName>
        <ecNumber evidence="3">2.7.13.3</ecNumber>
    </recommendedName>
</protein>
<dbReference type="SMART" id="SM00387">
    <property type="entry name" value="HATPase_c"/>
    <property type="match status" value="1"/>
</dbReference>
<keyword evidence="10" id="KW-0067">ATP-binding</keyword>
<dbReference type="InterPro" id="IPR050398">
    <property type="entry name" value="HssS/ArlS-like"/>
</dbReference>
<organism evidence="17 18">
    <name type="scientific">Paenibacillus albus</name>
    <dbReference type="NCBI Taxonomy" id="2495582"/>
    <lineage>
        <taxon>Bacteria</taxon>
        <taxon>Bacillati</taxon>
        <taxon>Bacillota</taxon>
        <taxon>Bacilli</taxon>
        <taxon>Bacillales</taxon>
        <taxon>Paenibacillaceae</taxon>
        <taxon>Paenibacillus</taxon>
    </lineage>
</organism>
<keyword evidence="7 14" id="KW-0812">Transmembrane</keyword>
<evidence type="ECO:0000313" key="17">
    <source>
        <dbReference type="EMBL" id="AZN41686.1"/>
    </source>
</evidence>
<dbReference type="PANTHER" id="PTHR45528">
    <property type="entry name" value="SENSOR HISTIDINE KINASE CPXA"/>
    <property type="match status" value="1"/>
</dbReference>
<comment type="subcellular location">
    <subcellularLocation>
        <location evidence="2">Cell membrane</location>
        <topology evidence="2">Multi-pass membrane protein</topology>
    </subcellularLocation>
</comment>
<dbReference type="InterPro" id="IPR036890">
    <property type="entry name" value="HATPase_C_sf"/>
</dbReference>
<dbReference type="EMBL" id="CP034437">
    <property type="protein sequence ID" value="AZN41686.1"/>
    <property type="molecule type" value="Genomic_DNA"/>
</dbReference>
<sequence length="492" mass="56218">MSIRFRLLFSFTSVVIVSVTLFMLAAYLLSVAATGDYRSVRSFYTIHYSLNPLSEEEESIFLDLKYLAKHDPAKLTDLTLLQNYDTQLKMVKAGLLVRKEARPVYTTPNLLEDNLAEALPDYEMGNYSIRNTMNVGSRFFSYAKFDFYFDAAKKEKGSIFVLRERSPFAELVRKMLPVLVGMFAFIVLLTGLILYRYVTRKIVIPLEGLRKSAERIKEGDLTNDLPPASKDEIGQLVMSFDEMRHRLQESIQLQLLYEENRKQMLSNISHDLRTPITTIKGYAEGIRDGVAQTPEKLKQYASAIHTRAGDMERMVEELFYYSKLDLKKEPFAFEEADAVSLLREIMLEHEIDFEREEVQLEWRNLPSRPIPILADREKLKRVVRNLLANSIKFMSRDPKIITVDIRLDEAEEAVTITIADNGPGINQEALPYVFDRFYRADDSRSPAAGGSGLGLAVAKQIIDGHGGEIAADSELFKGTEIYFTLPLLTKRR</sequence>
<comment type="catalytic activity">
    <reaction evidence="1">
        <text>ATP + protein L-histidine = ADP + protein N-phospho-L-histidine.</text>
        <dbReference type="EC" id="2.7.13.3"/>
    </reaction>
</comment>
<evidence type="ECO:0000256" key="1">
    <source>
        <dbReference type="ARBA" id="ARBA00000085"/>
    </source>
</evidence>
<dbReference type="SMART" id="SM00388">
    <property type="entry name" value="HisKA"/>
    <property type="match status" value="1"/>
</dbReference>
<dbReference type="Proteomes" id="UP000272528">
    <property type="component" value="Chromosome"/>
</dbReference>
<keyword evidence="12" id="KW-0902">Two-component regulatory system</keyword>
<keyword evidence="9 17" id="KW-0418">Kinase</keyword>
<reference evidence="18" key="1">
    <citation type="submission" date="2018-12" db="EMBL/GenBank/DDBJ databases">
        <title>Genome sequence of Peanibacillus sp.</title>
        <authorList>
            <person name="Subramani G."/>
            <person name="Srinivasan S."/>
            <person name="Kim M.K."/>
        </authorList>
    </citation>
    <scope>NUCLEOTIDE SEQUENCE [LARGE SCALE GENOMIC DNA]</scope>
    <source>
        <strain evidence="18">18JY67-1</strain>
    </source>
</reference>
<keyword evidence="4" id="KW-1003">Cell membrane</keyword>
<name>A0A3Q8X6V2_9BACL</name>
<dbReference type="SMART" id="SM00304">
    <property type="entry name" value="HAMP"/>
    <property type="match status" value="1"/>
</dbReference>
<dbReference type="Pfam" id="PF00672">
    <property type="entry name" value="HAMP"/>
    <property type="match status" value="1"/>
</dbReference>
<dbReference type="KEGG" id="palb:EJC50_19900"/>
<evidence type="ECO:0000313" key="18">
    <source>
        <dbReference type="Proteomes" id="UP000272528"/>
    </source>
</evidence>
<dbReference type="CDD" id="cd06225">
    <property type="entry name" value="HAMP"/>
    <property type="match status" value="1"/>
</dbReference>